<dbReference type="InterPro" id="IPR010264">
    <property type="entry name" value="Self-incomp_S1"/>
</dbReference>
<dbReference type="GO" id="GO:0005576">
    <property type="term" value="C:extracellular region"/>
    <property type="evidence" value="ECO:0007669"/>
    <property type="project" value="UniProtKB-SubCell"/>
</dbReference>
<gene>
    <name evidence="7" type="ORF">Acr_01g0012810</name>
</gene>
<comment type="similarity">
    <text evidence="2 6">Belongs to the plant self-incompatibility (S1) protein family.</text>
</comment>
<dbReference type="PANTHER" id="PTHR31232">
    <property type="match status" value="1"/>
</dbReference>
<dbReference type="AlphaFoldDB" id="A0A7J0E5C9"/>
<dbReference type="Pfam" id="PF05938">
    <property type="entry name" value="Self-incomp_S1"/>
    <property type="match status" value="1"/>
</dbReference>
<keyword evidence="8" id="KW-1185">Reference proteome</keyword>
<comment type="subcellular location">
    <subcellularLocation>
        <location evidence="1 6">Secreted</location>
    </subcellularLocation>
</comment>
<evidence type="ECO:0000256" key="1">
    <source>
        <dbReference type="ARBA" id="ARBA00004613"/>
    </source>
</evidence>
<keyword evidence="3 6" id="KW-0713">Self-incompatibility</keyword>
<evidence type="ECO:0000256" key="4">
    <source>
        <dbReference type="ARBA" id="ARBA00022525"/>
    </source>
</evidence>
<name>A0A7J0E5C9_9ERIC</name>
<dbReference type="Proteomes" id="UP000585474">
    <property type="component" value="Unassembled WGS sequence"/>
</dbReference>
<protein>
    <recommendedName>
        <fullName evidence="6">S-protein homolog</fullName>
    </recommendedName>
</protein>
<evidence type="ECO:0000256" key="3">
    <source>
        <dbReference type="ARBA" id="ARBA00022471"/>
    </source>
</evidence>
<accession>A0A7J0E5C9</accession>
<evidence type="ECO:0000256" key="5">
    <source>
        <dbReference type="ARBA" id="ARBA00022729"/>
    </source>
</evidence>
<dbReference type="OrthoDB" id="1848419at2759"/>
<organism evidence="7 8">
    <name type="scientific">Actinidia rufa</name>
    <dbReference type="NCBI Taxonomy" id="165716"/>
    <lineage>
        <taxon>Eukaryota</taxon>
        <taxon>Viridiplantae</taxon>
        <taxon>Streptophyta</taxon>
        <taxon>Embryophyta</taxon>
        <taxon>Tracheophyta</taxon>
        <taxon>Spermatophyta</taxon>
        <taxon>Magnoliopsida</taxon>
        <taxon>eudicotyledons</taxon>
        <taxon>Gunneridae</taxon>
        <taxon>Pentapetalae</taxon>
        <taxon>asterids</taxon>
        <taxon>Ericales</taxon>
        <taxon>Actinidiaceae</taxon>
        <taxon>Actinidia</taxon>
    </lineage>
</organism>
<dbReference type="PANTHER" id="PTHR31232:SF155">
    <property type="entry name" value="PLANT SELF-INCOMPATIBILITY PROTEIN S1 FAMILY"/>
    <property type="match status" value="1"/>
</dbReference>
<evidence type="ECO:0000256" key="6">
    <source>
        <dbReference type="RuleBase" id="RU367044"/>
    </source>
</evidence>
<comment type="caution">
    <text evidence="7">The sequence shown here is derived from an EMBL/GenBank/DDBJ whole genome shotgun (WGS) entry which is preliminary data.</text>
</comment>
<proteinExistence type="inferred from homology"/>
<evidence type="ECO:0000313" key="7">
    <source>
        <dbReference type="EMBL" id="GFY81472.1"/>
    </source>
</evidence>
<feature type="chain" id="PRO_5029937319" description="S-protein homolog" evidence="6">
    <location>
        <begin position="20"/>
        <end position="140"/>
    </location>
</feature>
<evidence type="ECO:0000256" key="2">
    <source>
        <dbReference type="ARBA" id="ARBA00005581"/>
    </source>
</evidence>
<evidence type="ECO:0000313" key="8">
    <source>
        <dbReference type="Proteomes" id="UP000585474"/>
    </source>
</evidence>
<dbReference type="EMBL" id="BJWL01000001">
    <property type="protein sequence ID" value="GFY81472.1"/>
    <property type="molecule type" value="Genomic_DNA"/>
</dbReference>
<feature type="signal peptide" evidence="6">
    <location>
        <begin position="1"/>
        <end position="19"/>
    </location>
</feature>
<sequence>MNYFFVPLFFLALLSLTQADKHEIDDHGVLRTTTNHIKRTARILDKYTVHVVNEIFDTSGPILKFRCQSRDDDLGEQTPKPGQDFNWSFKLNVLRSTLFFCSFNRGQQKRSFDVFNVHIARKCTQCFLGSEGGRLLFWSC</sequence>
<keyword evidence="5 6" id="KW-0732">Signal</keyword>
<keyword evidence="4 6" id="KW-0964">Secreted</keyword>
<dbReference type="GO" id="GO:0060320">
    <property type="term" value="P:rejection of self pollen"/>
    <property type="evidence" value="ECO:0007669"/>
    <property type="project" value="UniProtKB-KW"/>
</dbReference>
<reference evidence="7 8" key="1">
    <citation type="submission" date="2019-07" db="EMBL/GenBank/DDBJ databases">
        <title>De Novo Assembly of kiwifruit Actinidia rufa.</title>
        <authorList>
            <person name="Sugita-Konishi S."/>
            <person name="Sato K."/>
            <person name="Mori E."/>
            <person name="Abe Y."/>
            <person name="Kisaki G."/>
            <person name="Hamano K."/>
            <person name="Suezawa K."/>
            <person name="Otani M."/>
            <person name="Fukuda T."/>
            <person name="Manabe T."/>
            <person name="Gomi K."/>
            <person name="Tabuchi M."/>
            <person name="Akimitsu K."/>
            <person name="Kataoka I."/>
        </authorList>
    </citation>
    <scope>NUCLEOTIDE SEQUENCE [LARGE SCALE GENOMIC DNA]</scope>
    <source>
        <strain evidence="8">cv. Fuchu</strain>
    </source>
</reference>